<feature type="region of interest" description="Disordered" evidence="3">
    <location>
        <begin position="237"/>
        <end position="256"/>
    </location>
</feature>
<keyword evidence="2" id="KW-0547">Nucleotide-binding</keyword>
<dbReference type="SUPFAM" id="SSF54211">
    <property type="entry name" value="Ribosomal protein S5 domain 2-like"/>
    <property type="match status" value="1"/>
</dbReference>
<dbReference type="Gene3D" id="3.30.230.70">
    <property type="entry name" value="GHMP Kinase, N-terminal domain"/>
    <property type="match status" value="1"/>
</dbReference>
<dbReference type="Proteomes" id="UP000659654">
    <property type="component" value="Unassembled WGS sequence"/>
</dbReference>
<dbReference type="InterPro" id="IPR016098">
    <property type="entry name" value="CAP/MinC_C"/>
</dbReference>
<reference evidence="5" key="1">
    <citation type="submission" date="2020-09" db="EMBL/GenBank/DDBJ databases">
        <authorList>
            <person name="Kikuchi T."/>
        </authorList>
    </citation>
    <scope>NUCLEOTIDE SEQUENCE</scope>
    <source>
        <strain evidence="5">Ka4C1</strain>
    </source>
</reference>
<proteinExistence type="inferred from homology"/>
<evidence type="ECO:0000313" key="6">
    <source>
        <dbReference type="Proteomes" id="UP000659654"/>
    </source>
</evidence>
<evidence type="ECO:0000259" key="4">
    <source>
        <dbReference type="PROSITE" id="PS51329"/>
    </source>
</evidence>
<dbReference type="Gene3D" id="2.160.20.70">
    <property type="match status" value="1"/>
</dbReference>
<organism evidence="5 6">
    <name type="scientific">Bursaphelenchus xylophilus</name>
    <name type="common">Pinewood nematode worm</name>
    <name type="synonym">Aphelenchoides xylophilus</name>
    <dbReference type="NCBI Taxonomy" id="6326"/>
    <lineage>
        <taxon>Eukaryota</taxon>
        <taxon>Metazoa</taxon>
        <taxon>Ecdysozoa</taxon>
        <taxon>Nematoda</taxon>
        <taxon>Chromadorea</taxon>
        <taxon>Rhabditida</taxon>
        <taxon>Tylenchina</taxon>
        <taxon>Tylenchomorpha</taxon>
        <taxon>Aphelenchoidea</taxon>
        <taxon>Aphelenchoididae</taxon>
        <taxon>Bursaphelenchus</taxon>
    </lineage>
</organism>
<dbReference type="EMBL" id="CAJFCV020000004">
    <property type="protein sequence ID" value="CAG9116324.1"/>
    <property type="molecule type" value="Genomic_DNA"/>
</dbReference>
<comment type="caution">
    <text evidence="5">The sequence shown here is derived from an EMBL/GenBank/DDBJ whole genome shotgun (WGS) entry which is preliminary data.</text>
</comment>
<dbReference type="PANTHER" id="PTHR15440">
    <property type="entry name" value="XRP2 PROTEIN"/>
    <property type="match status" value="1"/>
</dbReference>
<dbReference type="GO" id="GO:0005096">
    <property type="term" value="F:GTPase activator activity"/>
    <property type="evidence" value="ECO:0007669"/>
    <property type="project" value="InterPro"/>
</dbReference>
<protein>
    <submittedName>
        <fullName evidence="5">(pine wood nematode) hypothetical protein</fullName>
    </submittedName>
</protein>
<dbReference type="SUPFAM" id="SSF55666">
    <property type="entry name" value="Ribonuclease PH domain 2-like"/>
    <property type="match status" value="1"/>
</dbReference>
<dbReference type="PROSITE" id="PS51329">
    <property type="entry name" value="C_CAP_COFACTOR_C"/>
    <property type="match status" value="1"/>
</dbReference>
<dbReference type="PANTHER" id="PTHR15440:SF0">
    <property type="entry name" value="PROTEIN XRP2"/>
    <property type="match status" value="1"/>
</dbReference>
<dbReference type="GO" id="GO:0005929">
    <property type="term" value="C:cilium"/>
    <property type="evidence" value="ECO:0007669"/>
    <property type="project" value="TreeGrafter"/>
</dbReference>
<gene>
    <name evidence="5" type="ORF">BXYJ_LOCUS9368</name>
</gene>
<dbReference type="InterPro" id="IPR027408">
    <property type="entry name" value="PNPase/RNase_PH_dom_sf"/>
</dbReference>
<evidence type="ECO:0000256" key="2">
    <source>
        <dbReference type="ARBA" id="ARBA00022741"/>
    </source>
</evidence>
<feature type="domain" description="C-CAP/cofactor C-like" evidence="4">
    <location>
        <begin position="463"/>
        <end position="610"/>
    </location>
</feature>
<dbReference type="InterPro" id="IPR039093">
    <property type="entry name" value="XRP2"/>
</dbReference>
<dbReference type="InterPro" id="IPR036345">
    <property type="entry name" value="ExoRNase_PH_dom2_sf"/>
</dbReference>
<dbReference type="OrthoDB" id="194775at2759"/>
<sequence length="790" mass="88608">MDSNDFYGLSNVPIPRKAVDEKQDDDFRRFFFRANFLDKVDGSGYVELGNTCVLCSIEGPMEKDREMDEEVEDENPIKLTSDELPEESINVLDQIMETFVRTDQLVNVEIKINVKVVCDDGGVLAASTMAIGLALASTNVQIYDVPLASTVVFPSRAATRPLLDPTSAECKKARENGGGVLTVVSLPAFTQIAHQYMEGVMTAKQITLATEFAFKNSLRLYEEVSKVATERCSASEELPSCSSSNGSARPKPPLNYSRQSTDCADFQVDNLCSFEEFLRLDPDSITLEDRRSSSSHTNQAFVSEPAVRPQRLVEQTRFVGVYHNNHEQIDFFATDDVNYTAAPLESGVVSLNWSLPEGARDPTRTITPRALSVSQLTTQAPQSPVPPPARLHPVIHRGFKACLCDAFCPPDRSHEANNPGDTMASDNNCWSSFLNIIPCYKQDRSAQYTIGQTTAASQGYSWQRESRPAIGDVQFKDLQDQVMVKRRGDVQGEQFIIDNCKNCLLLILDTVSSVTIDDCEDCIIIIGPCKGSVFVRDSVRCSLFTSCQQFRTRDCTLMVHLFCSTKPIIEDSKVEFFPLFLRYPFIEENLLESSLPPFTNHWHLIHDFTPETSKTELSDHPKPLSSIYAPSIEWISELKQERVTVSESESFFFYNPSKVEIDNQTEDITVIIYNLQKDATQDQLCMFYQTCWSITRRLIADNNLARMINSHDLVLKEGEMANVLGQKKNKLSGRIVVTAMAGSTGRSRTFIESIVAPTNYPNMTVQVVPKEQTEKYLKAFNRLSDLQSNI</sequence>
<feature type="compositionally biased region" description="Low complexity" evidence="3">
    <location>
        <begin position="237"/>
        <end position="247"/>
    </location>
</feature>
<dbReference type="GO" id="GO:0000166">
    <property type="term" value="F:nucleotide binding"/>
    <property type="evidence" value="ECO:0007669"/>
    <property type="project" value="UniProtKB-KW"/>
</dbReference>
<dbReference type="SMR" id="A0A7I8WTU1"/>
<dbReference type="Proteomes" id="UP000582659">
    <property type="component" value="Unassembled WGS sequence"/>
</dbReference>
<dbReference type="SMART" id="SM00673">
    <property type="entry name" value="CARP"/>
    <property type="match status" value="2"/>
</dbReference>
<dbReference type="Pfam" id="PF07986">
    <property type="entry name" value="TBCC"/>
    <property type="match status" value="1"/>
</dbReference>
<dbReference type="InterPro" id="IPR020568">
    <property type="entry name" value="Ribosomal_Su5_D2-typ_SF"/>
</dbReference>
<dbReference type="InterPro" id="IPR017901">
    <property type="entry name" value="C-CAP_CF_C-like"/>
</dbReference>
<dbReference type="InterPro" id="IPR001247">
    <property type="entry name" value="ExoRNase_PH_dom1"/>
</dbReference>
<dbReference type="GO" id="GO:1990075">
    <property type="term" value="C:periciliary membrane compartment"/>
    <property type="evidence" value="ECO:0007669"/>
    <property type="project" value="TreeGrafter"/>
</dbReference>
<dbReference type="GO" id="GO:0006892">
    <property type="term" value="P:post-Golgi vesicle-mediated transport"/>
    <property type="evidence" value="ECO:0007669"/>
    <property type="project" value="TreeGrafter"/>
</dbReference>
<dbReference type="InterPro" id="IPR012945">
    <property type="entry name" value="Tubulin-bd_cofactor_C_dom"/>
</dbReference>
<keyword evidence="6" id="KW-1185">Reference proteome</keyword>
<evidence type="ECO:0000256" key="3">
    <source>
        <dbReference type="SAM" id="MobiDB-lite"/>
    </source>
</evidence>
<evidence type="ECO:0000256" key="1">
    <source>
        <dbReference type="ARBA" id="ARBA00008848"/>
    </source>
</evidence>
<name>A0A7I8WTU1_BURXY</name>
<accession>A0A7I8WTU1</accession>
<dbReference type="InterPro" id="IPR006599">
    <property type="entry name" value="CARP_motif"/>
</dbReference>
<dbReference type="Pfam" id="PF01138">
    <property type="entry name" value="RNase_PH"/>
    <property type="match status" value="1"/>
</dbReference>
<evidence type="ECO:0000313" key="5">
    <source>
        <dbReference type="EMBL" id="CAD5226823.1"/>
    </source>
</evidence>
<dbReference type="EMBL" id="CAJFDI010000004">
    <property type="protein sequence ID" value="CAD5226823.1"/>
    <property type="molecule type" value="Genomic_DNA"/>
</dbReference>
<dbReference type="AlphaFoldDB" id="A0A7I8WTU1"/>
<comment type="similarity">
    <text evidence="1">Belongs to the TBCC family.</text>
</comment>